<comment type="caution">
    <text evidence="1">The sequence shown here is derived from an EMBL/GenBank/DDBJ whole genome shotgun (WGS) entry which is preliminary data.</text>
</comment>
<dbReference type="Proteomes" id="UP000034164">
    <property type="component" value="Unassembled WGS sequence"/>
</dbReference>
<proteinExistence type="predicted"/>
<gene>
    <name evidence="1" type="ORF">EMCG_01769</name>
</gene>
<dbReference type="VEuPathDB" id="FungiDB:EMCG_01769"/>
<evidence type="ECO:0000313" key="2">
    <source>
        <dbReference type="Proteomes" id="UP000034164"/>
    </source>
</evidence>
<accession>A0A0G2J9F9</accession>
<organism evidence="1 2">
    <name type="scientific">[Emmonsia] crescens</name>
    <dbReference type="NCBI Taxonomy" id="73230"/>
    <lineage>
        <taxon>Eukaryota</taxon>
        <taxon>Fungi</taxon>
        <taxon>Dikarya</taxon>
        <taxon>Ascomycota</taxon>
        <taxon>Pezizomycotina</taxon>
        <taxon>Eurotiomycetes</taxon>
        <taxon>Eurotiomycetidae</taxon>
        <taxon>Onygenales</taxon>
        <taxon>Ajellomycetaceae</taxon>
        <taxon>Emergomyces</taxon>
    </lineage>
</organism>
<evidence type="ECO:0000313" key="1">
    <source>
        <dbReference type="EMBL" id="KKZ63911.1"/>
    </source>
</evidence>
<sequence length="163" mass="18022">MPFHLLAYGSSIVSTAGDWVGIKPAGSHQYSAEKTPLSGTLFSARYSPNSDGPKIRTGIVYLFLLELCAANVGKMVGWQFEPGKLVMVLGGDIPQLPPSPPVHSQGMRFLYPSQSVRLRSQFFEQIKSNGCWEAAHKPRSLNSQQAQQYISTRESVEDVGWHR</sequence>
<protein>
    <submittedName>
        <fullName evidence="1">Uncharacterized protein</fullName>
    </submittedName>
</protein>
<dbReference type="AlphaFoldDB" id="A0A0G2J9F9"/>
<name>A0A0G2J9F9_9EURO</name>
<reference evidence="2" key="1">
    <citation type="journal article" date="2015" name="PLoS Genet.">
        <title>The dynamic genome and transcriptome of the human fungal pathogen Blastomyces and close relative Emmonsia.</title>
        <authorList>
            <person name="Munoz J.F."/>
            <person name="Gauthier G.M."/>
            <person name="Desjardins C.A."/>
            <person name="Gallo J.E."/>
            <person name="Holder J."/>
            <person name="Sullivan T.D."/>
            <person name="Marty A.J."/>
            <person name="Carmen J.C."/>
            <person name="Chen Z."/>
            <person name="Ding L."/>
            <person name="Gujja S."/>
            <person name="Magrini V."/>
            <person name="Misas E."/>
            <person name="Mitreva M."/>
            <person name="Priest M."/>
            <person name="Saif S."/>
            <person name="Whiston E.A."/>
            <person name="Young S."/>
            <person name="Zeng Q."/>
            <person name="Goldman W.E."/>
            <person name="Mardis E.R."/>
            <person name="Taylor J.W."/>
            <person name="McEwen J.G."/>
            <person name="Clay O.K."/>
            <person name="Klein B.S."/>
            <person name="Cuomo C.A."/>
        </authorList>
    </citation>
    <scope>NUCLEOTIDE SEQUENCE [LARGE SCALE GENOMIC DNA]</scope>
    <source>
        <strain evidence="2">UAMH 3008</strain>
    </source>
</reference>
<dbReference type="EMBL" id="LCZI01000896">
    <property type="protein sequence ID" value="KKZ63911.1"/>
    <property type="molecule type" value="Genomic_DNA"/>
</dbReference>